<dbReference type="GO" id="GO:0016020">
    <property type="term" value="C:membrane"/>
    <property type="evidence" value="ECO:0007669"/>
    <property type="project" value="InterPro"/>
</dbReference>
<organism evidence="1 2">
    <name type="scientific">Brassica campestris</name>
    <name type="common">Field mustard</name>
    <dbReference type="NCBI Taxonomy" id="3711"/>
    <lineage>
        <taxon>Eukaryota</taxon>
        <taxon>Viridiplantae</taxon>
        <taxon>Streptophyta</taxon>
        <taxon>Embryophyta</taxon>
        <taxon>Tracheophyta</taxon>
        <taxon>Spermatophyta</taxon>
        <taxon>Magnoliopsida</taxon>
        <taxon>eudicotyledons</taxon>
        <taxon>Gunneridae</taxon>
        <taxon>Pentapetalae</taxon>
        <taxon>rosids</taxon>
        <taxon>malvids</taxon>
        <taxon>Brassicales</taxon>
        <taxon>Brassicaceae</taxon>
        <taxon>Brassiceae</taxon>
        <taxon>Brassica</taxon>
    </lineage>
</organism>
<dbReference type="EMBL" id="LS974619">
    <property type="protein sequence ID" value="CAG7880585.1"/>
    <property type="molecule type" value="Genomic_DNA"/>
</dbReference>
<evidence type="ECO:0000313" key="2">
    <source>
        <dbReference type="Proteomes" id="UP000694005"/>
    </source>
</evidence>
<dbReference type="Proteomes" id="UP000694005">
    <property type="component" value="Chromosome A03"/>
</dbReference>
<reference evidence="1 2" key="1">
    <citation type="submission" date="2021-07" db="EMBL/GenBank/DDBJ databases">
        <authorList>
            <consortium name="Genoscope - CEA"/>
            <person name="William W."/>
        </authorList>
    </citation>
    <scope>NUCLEOTIDE SEQUENCE [LARGE SCALE GENOMIC DNA]</scope>
</reference>
<dbReference type="Gramene" id="A03p19280.2_BraZ1">
    <property type="protein sequence ID" value="A03p19280.2_BraZ1.CDS"/>
    <property type="gene ID" value="A03g19280.2_BraZ1"/>
</dbReference>
<dbReference type="GO" id="GO:0015079">
    <property type="term" value="F:potassium ion transmembrane transporter activity"/>
    <property type="evidence" value="ECO:0007669"/>
    <property type="project" value="InterPro"/>
</dbReference>
<gene>
    <name evidence="1" type="ORF">BRAPAZ1V2_A03P19280.2</name>
</gene>
<dbReference type="PANTHER" id="PTHR30540:SF123">
    <property type="entry name" value="POTASSIUM TRANSPORTER 11"/>
    <property type="match status" value="1"/>
</dbReference>
<protein>
    <submittedName>
        <fullName evidence="1">Uncharacterized protein</fullName>
    </submittedName>
</protein>
<dbReference type="PANTHER" id="PTHR30540">
    <property type="entry name" value="OSMOTIC STRESS POTASSIUM TRANSPORTER"/>
    <property type="match status" value="1"/>
</dbReference>
<dbReference type="InterPro" id="IPR003855">
    <property type="entry name" value="K+_transporter"/>
</dbReference>
<evidence type="ECO:0000313" key="1">
    <source>
        <dbReference type="EMBL" id="CAG7880585.1"/>
    </source>
</evidence>
<name>A0A8D9LN32_BRACM</name>
<feature type="non-terminal residue" evidence="1">
    <location>
        <position position="1"/>
    </location>
</feature>
<proteinExistence type="predicted"/>
<dbReference type="AlphaFoldDB" id="A0A8D9LN32"/>
<sequence>MNPRGPRHRITINYHSNVEPDERGVDELEFINRCRDAGVVHIMGNTVIRARRQARFYKKIAIDYVCAFLRKICREHSVIFNVPQESLLNVGQVF</sequence>
<accession>A0A8D9LN32</accession>